<dbReference type="Gene3D" id="3.20.20.70">
    <property type="entry name" value="Aldolase class I"/>
    <property type="match status" value="1"/>
</dbReference>
<keyword evidence="7 14" id="KW-0808">Transferase</keyword>
<dbReference type="SFLD" id="SFLDG01062">
    <property type="entry name" value="methyltransferase_(Class_A)"/>
    <property type="match status" value="1"/>
</dbReference>
<keyword evidence="10 14" id="KW-0479">Metal-binding</keyword>
<dbReference type="Gene3D" id="1.10.150.530">
    <property type="match status" value="1"/>
</dbReference>
<evidence type="ECO:0000256" key="13">
    <source>
        <dbReference type="ARBA" id="ARBA00023157"/>
    </source>
</evidence>
<evidence type="ECO:0000256" key="7">
    <source>
        <dbReference type="ARBA" id="ARBA00022679"/>
    </source>
</evidence>
<dbReference type="GO" id="GO:0019843">
    <property type="term" value="F:rRNA binding"/>
    <property type="evidence" value="ECO:0007669"/>
    <property type="project" value="UniProtKB-UniRule"/>
</dbReference>
<dbReference type="InterPro" id="IPR048641">
    <property type="entry name" value="RlmN_N"/>
</dbReference>
<evidence type="ECO:0000256" key="14">
    <source>
        <dbReference type="HAMAP-Rule" id="MF_01849"/>
    </source>
</evidence>
<evidence type="ECO:0000313" key="17">
    <source>
        <dbReference type="Proteomes" id="UP000245999"/>
    </source>
</evidence>
<dbReference type="PROSITE" id="PS51918">
    <property type="entry name" value="RADICAL_SAM"/>
    <property type="match status" value="1"/>
</dbReference>
<dbReference type="GO" id="GO:0051539">
    <property type="term" value="F:4 iron, 4 sulfur cluster binding"/>
    <property type="evidence" value="ECO:0007669"/>
    <property type="project" value="UniProtKB-UniRule"/>
</dbReference>
<evidence type="ECO:0000256" key="8">
    <source>
        <dbReference type="ARBA" id="ARBA00022691"/>
    </source>
</evidence>
<keyword evidence="8 14" id="KW-0949">S-adenosyl-L-methionine</keyword>
<evidence type="ECO:0000256" key="9">
    <source>
        <dbReference type="ARBA" id="ARBA00022694"/>
    </source>
</evidence>
<organism evidence="16 17">
    <name type="scientific">Hymenobacter nivis</name>
    <dbReference type="NCBI Taxonomy" id="1850093"/>
    <lineage>
        <taxon>Bacteria</taxon>
        <taxon>Pseudomonadati</taxon>
        <taxon>Bacteroidota</taxon>
        <taxon>Cytophagia</taxon>
        <taxon>Cytophagales</taxon>
        <taxon>Hymenobacteraceae</taxon>
        <taxon>Hymenobacter</taxon>
    </lineage>
</organism>
<dbReference type="InterPro" id="IPR013785">
    <property type="entry name" value="Aldolase_TIM"/>
</dbReference>
<evidence type="ECO:0000259" key="15">
    <source>
        <dbReference type="PROSITE" id="PS51918"/>
    </source>
</evidence>
<evidence type="ECO:0000256" key="11">
    <source>
        <dbReference type="ARBA" id="ARBA00023004"/>
    </source>
</evidence>
<comment type="catalytic activity">
    <reaction evidence="14">
        <text>adenosine(37) in tRNA + 2 reduced [2Fe-2S]-[ferredoxin] + 2 S-adenosyl-L-methionine = 2-methyladenosine(37) in tRNA + 5'-deoxyadenosine + L-methionine + 2 oxidized [2Fe-2S]-[ferredoxin] + S-adenosyl-L-homocysteine</text>
        <dbReference type="Rhea" id="RHEA:43332"/>
        <dbReference type="Rhea" id="RHEA-COMP:10000"/>
        <dbReference type="Rhea" id="RHEA-COMP:10001"/>
        <dbReference type="Rhea" id="RHEA-COMP:10162"/>
        <dbReference type="Rhea" id="RHEA-COMP:10485"/>
        <dbReference type="ChEBI" id="CHEBI:17319"/>
        <dbReference type="ChEBI" id="CHEBI:33737"/>
        <dbReference type="ChEBI" id="CHEBI:33738"/>
        <dbReference type="ChEBI" id="CHEBI:57844"/>
        <dbReference type="ChEBI" id="CHEBI:57856"/>
        <dbReference type="ChEBI" id="CHEBI:59789"/>
        <dbReference type="ChEBI" id="CHEBI:74411"/>
        <dbReference type="ChEBI" id="CHEBI:74497"/>
        <dbReference type="EC" id="2.1.1.192"/>
    </reaction>
</comment>
<dbReference type="InterPro" id="IPR040072">
    <property type="entry name" value="Methyltransferase_A"/>
</dbReference>
<dbReference type="GO" id="GO:0005737">
    <property type="term" value="C:cytoplasm"/>
    <property type="evidence" value="ECO:0007669"/>
    <property type="project" value="UniProtKB-SubCell"/>
</dbReference>
<dbReference type="AlphaFoldDB" id="A0A2Z3GKJ4"/>
<gene>
    <name evidence="14 16" type="primary">rlmN</name>
    <name evidence="16" type="ORF">DDQ68_17115</name>
</gene>
<dbReference type="Pfam" id="PF21016">
    <property type="entry name" value="RlmN_N"/>
    <property type="match status" value="1"/>
</dbReference>
<comment type="cofactor">
    <cofactor evidence="14">
        <name>[4Fe-4S] cluster</name>
        <dbReference type="ChEBI" id="CHEBI:49883"/>
    </cofactor>
    <text evidence="14">Binds 1 [4Fe-4S] cluster. The cluster is coordinated with 3 cysteines and an exchangeable S-adenosyl-L-methionine.</text>
</comment>
<feature type="active site" description="Proton acceptor" evidence="14">
    <location>
        <position position="102"/>
    </location>
</feature>
<dbReference type="GO" id="GO:0002935">
    <property type="term" value="F:tRNA (adenine(37)-C2)-methyltransferase activity"/>
    <property type="evidence" value="ECO:0007669"/>
    <property type="project" value="UniProtKB-UniRule"/>
</dbReference>
<keyword evidence="3 14" id="KW-0004">4Fe-4S</keyword>
<evidence type="ECO:0000256" key="2">
    <source>
        <dbReference type="ARBA" id="ARBA00007544"/>
    </source>
</evidence>
<keyword evidence="4 14" id="KW-0963">Cytoplasm</keyword>
<evidence type="ECO:0000256" key="12">
    <source>
        <dbReference type="ARBA" id="ARBA00023014"/>
    </source>
</evidence>
<dbReference type="PANTHER" id="PTHR30544:SF5">
    <property type="entry name" value="RADICAL SAM CORE DOMAIN-CONTAINING PROTEIN"/>
    <property type="match status" value="1"/>
</dbReference>
<protein>
    <recommendedName>
        <fullName evidence="14">Probable dual-specificity RNA methyltransferase RlmN</fullName>
        <ecNumber evidence="14">2.1.1.192</ecNumber>
    </recommendedName>
    <alternativeName>
        <fullName evidence="14">23S rRNA (adenine(2503)-C(2))-methyltransferase</fullName>
    </alternativeName>
    <alternativeName>
        <fullName evidence="14">23S rRNA m2A2503 methyltransferase</fullName>
    </alternativeName>
    <alternativeName>
        <fullName evidence="14">Ribosomal RNA large subunit methyltransferase N</fullName>
    </alternativeName>
    <alternativeName>
        <fullName evidence="14">tRNA (adenine(37)-C(2))-methyltransferase</fullName>
    </alternativeName>
    <alternativeName>
        <fullName evidence="14">tRNA m2A37 methyltransferase</fullName>
    </alternativeName>
</protein>
<keyword evidence="12 14" id="KW-0411">Iron-sulfur</keyword>
<dbReference type="InterPro" id="IPR004383">
    <property type="entry name" value="rRNA_lsu_MTrfase_RlmN/Cfr"/>
</dbReference>
<dbReference type="EMBL" id="CP029145">
    <property type="protein sequence ID" value="AWM34353.1"/>
    <property type="molecule type" value="Genomic_DNA"/>
</dbReference>
<dbReference type="SFLD" id="SFLDS00029">
    <property type="entry name" value="Radical_SAM"/>
    <property type="match status" value="1"/>
</dbReference>
<keyword evidence="5 14" id="KW-0698">rRNA processing</keyword>
<proteinExistence type="inferred from homology"/>
<dbReference type="FunFam" id="3.20.20.70:FF:000014">
    <property type="entry name" value="Probable dual-specificity RNA methyltransferase RlmN"/>
    <property type="match status" value="1"/>
</dbReference>
<dbReference type="PANTHER" id="PTHR30544">
    <property type="entry name" value="23S RRNA METHYLTRANSFERASE"/>
    <property type="match status" value="1"/>
</dbReference>
<keyword evidence="6 14" id="KW-0489">Methyltransferase</keyword>
<evidence type="ECO:0000256" key="10">
    <source>
        <dbReference type="ARBA" id="ARBA00022723"/>
    </source>
</evidence>
<evidence type="ECO:0000256" key="3">
    <source>
        <dbReference type="ARBA" id="ARBA00022485"/>
    </source>
</evidence>
<dbReference type="GO" id="GO:0000049">
    <property type="term" value="F:tRNA binding"/>
    <property type="evidence" value="ECO:0007669"/>
    <property type="project" value="UniProtKB-UniRule"/>
</dbReference>
<feature type="binding site" evidence="14">
    <location>
        <position position="129"/>
    </location>
    <ligand>
        <name>[4Fe-4S] cluster</name>
        <dbReference type="ChEBI" id="CHEBI:49883"/>
        <note>4Fe-4S-S-AdoMet</note>
    </ligand>
</feature>
<dbReference type="CDD" id="cd01335">
    <property type="entry name" value="Radical_SAM"/>
    <property type="match status" value="1"/>
</dbReference>
<dbReference type="NCBIfam" id="TIGR00048">
    <property type="entry name" value="rRNA_mod_RlmN"/>
    <property type="match status" value="1"/>
</dbReference>
<dbReference type="InterPro" id="IPR007197">
    <property type="entry name" value="rSAM"/>
</dbReference>
<dbReference type="KEGG" id="hnv:DDQ68_17115"/>
<keyword evidence="9 14" id="KW-0819">tRNA processing</keyword>
<comment type="miscellaneous">
    <text evidence="14">Reaction proceeds by a ping-pong mechanism involving intermediate methylation of a conserved cysteine residue.</text>
</comment>
<dbReference type="Pfam" id="PF04055">
    <property type="entry name" value="Radical_SAM"/>
    <property type="match status" value="1"/>
</dbReference>
<evidence type="ECO:0000256" key="5">
    <source>
        <dbReference type="ARBA" id="ARBA00022552"/>
    </source>
</evidence>
<feature type="active site" description="S-methylcysteine intermediate" evidence="14">
    <location>
        <position position="347"/>
    </location>
</feature>
<feature type="binding site" evidence="14">
    <location>
        <position position="304"/>
    </location>
    <ligand>
        <name>S-adenosyl-L-methionine</name>
        <dbReference type="ChEBI" id="CHEBI:59789"/>
    </ligand>
</feature>
<comment type="function">
    <text evidence="14">Specifically methylates position 2 of adenine 2503 in 23S rRNA and position 2 of adenine 37 in tRNAs.</text>
</comment>
<comment type="catalytic activity">
    <reaction evidence="14">
        <text>adenosine(2503) in 23S rRNA + 2 reduced [2Fe-2S]-[ferredoxin] + 2 S-adenosyl-L-methionine = 2-methyladenosine(2503) in 23S rRNA + 5'-deoxyadenosine + L-methionine + 2 oxidized [2Fe-2S]-[ferredoxin] + S-adenosyl-L-homocysteine</text>
        <dbReference type="Rhea" id="RHEA:42916"/>
        <dbReference type="Rhea" id="RHEA-COMP:10000"/>
        <dbReference type="Rhea" id="RHEA-COMP:10001"/>
        <dbReference type="Rhea" id="RHEA-COMP:10152"/>
        <dbReference type="Rhea" id="RHEA-COMP:10282"/>
        <dbReference type="ChEBI" id="CHEBI:17319"/>
        <dbReference type="ChEBI" id="CHEBI:33737"/>
        <dbReference type="ChEBI" id="CHEBI:33738"/>
        <dbReference type="ChEBI" id="CHEBI:57844"/>
        <dbReference type="ChEBI" id="CHEBI:57856"/>
        <dbReference type="ChEBI" id="CHEBI:59789"/>
        <dbReference type="ChEBI" id="CHEBI:74411"/>
        <dbReference type="ChEBI" id="CHEBI:74497"/>
        <dbReference type="EC" id="2.1.1.192"/>
    </reaction>
</comment>
<evidence type="ECO:0000256" key="4">
    <source>
        <dbReference type="ARBA" id="ARBA00022490"/>
    </source>
</evidence>
<dbReference type="OrthoDB" id="9793973at2"/>
<dbReference type="SUPFAM" id="SSF102114">
    <property type="entry name" value="Radical SAM enzymes"/>
    <property type="match status" value="1"/>
</dbReference>
<dbReference type="GO" id="GO:0070475">
    <property type="term" value="P:rRNA base methylation"/>
    <property type="evidence" value="ECO:0007669"/>
    <property type="project" value="UniProtKB-UniRule"/>
</dbReference>
<dbReference type="HAMAP" id="MF_01849">
    <property type="entry name" value="RNA_methyltr_RlmN"/>
    <property type="match status" value="1"/>
</dbReference>
<dbReference type="GO" id="GO:0030488">
    <property type="term" value="P:tRNA methylation"/>
    <property type="evidence" value="ECO:0007669"/>
    <property type="project" value="UniProtKB-UniRule"/>
</dbReference>
<comment type="subcellular location">
    <subcellularLocation>
        <location evidence="1 14">Cytoplasm</location>
    </subcellularLocation>
</comment>
<sequence length="359" mass="40153">MLFELPLAPAPTKRDIRKLSADDLKAFLVEHGEKPFRAKQVQEWLWKNAAGSFEEMNNLSLATRELLGAHFVINGVTVQNQQRSNDGTIKSAFKLYDGNIVEGVLIPHDTRMTACISSQVGCSLTCKFCATGYMDRKRNLDAAEIYDQVVRIREQCEGQYGTPLTNIVYMGMGEPLLNYANVVESVRRITAPDGLNMAPRRITISTAGIAKMIKKLADDDVKANLALSLHAPTDAKRNEIMPINEANSLGALKEALQYYHAKTGRKVTYEYIVFENFNDTLEDAENLLKISKWLPCKINLIEYNPIENADYRNTGEENLMSFHQYLADRGVQTNLRRSRGKDIDAACGQLAVKEKAAAA</sequence>
<feature type="binding site" evidence="14">
    <location>
        <position position="126"/>
    </location>
    <ligand>
        <name>[4Fe-4S] cluster</name>
        <dbReference type="ChEBI" id="CHEBI:49883"/>
        <note>4Fe-4S-S-AdoMet</note>
    </ligand>
</feature>
<feature type="binding site" evidence="14">
    <location>
        <begin position="173"/>
        <end position="174"/>
    </location>
    <ligand>
        <name>S-adenosyl-L-methionine</name>
        <dbReference type="ChEBI" id="CHEBI:59789"/>
    </ligand>
</feature>
<accession>A0A2Z3GKJ4</accession>
<evidence type="ECO:0000256" key="1">
    <source>
        <dbReference type="ARBA" id="ARBA00004496"/>
    </source>
</evidence>
<keyword evidence="13 14" id="KW-1015">Disulfide bond</keyword>
<keyword evidence="17" id="KW-1185">Reference proteome</keyword>
<keyword evidence="11 14" id="KW-0408">Iron</keyword>
<dbReference type="InterPro" id="IPR058240">
    <property type="entry name" value="rSAM_sf"/>
</dbReference>
<evidence type="ECO:0000256" key="6">
    <source>
        <dbReference type="ARBA" id="ARBA00022603"/>
    </source>
</evidence>
<comment type="caution">
    <text evidence="14">Lacks conserved residue(s) required for the propagation of feature annotation.</text>
</comment>
<dbReference type="InterPro" id="IPR027492">
    <property type="entry name" value="RNA_MTrfase_RlmN"/>
</dbReference>
<dbReference type="GO" id="GO:0046872">
    <property type="term" value="F:metal ion binding"/>
    <property type="evidence" value="ECO:0007669"/>
    <property type="project" value="UniProtKB-KW"/>
</dbReference>
<feature type="binding site" evidence="14">
    <location>
        <begin position="228"/>
        <end position="230"/>
    </location>
    <ligand>
        <name>S-adenosyl-L-methionine</name>
        <dbReference type="ChEBI" id="CHEBI:59789"/>
    </ligand>
</feature>
<feature type="binding site" evidence="14">
    <location>
        <position position="205"/>
    </location>
    <ligand>
        <name>S-adenosyl-L-methionine</name>
        <dbReference type="ChEBI" id="CHEBI:59789"/>
    </ligand>
</feature>
<feature type="binding site" evidence="14">
    <location>
        <position position="122"/>
    </location>
    <ligand>
        <name>[4Fe-4S] cluster</name>
        <dbReference type="ChEBI" id="CHEBI:49883"/>
        <note>4Fe-4S-S-AdoMet</note>
    </ligand>
</feature>
<dbReference type="RefSeq" id="WP_109657392.1">
    <property type="nucleotide sequence ID" value="NZ_CP029145.1"/>
</dbReference>
<evidence type="ECO:0000313" key="16">
    <source>
        <dbReference type="EMBL" id="AWM34353.1"/>
    </source>
</evidence>
<dbReference type="Proteomes" id="UP000245999">
    <property type="component" value="Chromosome"/>
</dbReference>
<dbReference type="SFLD" id="SFLDF00275">
    <property type="entry name" value="adenosine_C2_methyltransferase"/>
    <property type="match status" value="1"/>
</dbReference>
<dbReference type="GO" id="GO:0070040">
    <property type="term" value="F:rRNA (adenine(2503)-C2-)-methyltransferase activity"/>
    <property type="evidence" value="ECO:0007669"/>
    <property type="project" value="UniProtKB-UniRule"/>
</dbReference>
<dbReference type="EC" id="2.1.1.192" evidence="14"/>
<feature type="domain" description="Radical SAM core" evidence="15">
    <location>
        <begin position="108"/>
        <end position="342"/>
    </location>
</feature>
<reference evidence="17" key="1">
    <citation type="submission" date="2018-04" db="EMBL/GenBank/DDBJ databases">
        <title>Complete genome of Antarctic heterotrophic bacterium Hymenobacter nivis.</title>
        <authorList>
            <person name="Terashima M."/>
        </authorList>
    </citation>
    <scope>NUCLEOTIDE SEQUENCE [LARGE SCALE GENOMIC DNA]</scope>
    <source>
        <strain evidence="17">NBRC 111535</strain>
    </source>
</reference>
<comment type="similarity">
    <text evidence="2 14">Belongs to the radical SAM superfamily. RlmN family.</text>
</comment>
<dbReference type="PIRSF" id="PIRSF006004">
    <property type="entry name" value="CHP00048"/>
    <property type="match status" value="1"/>
</dbReference>
<name>A0A2Z3GKJ4_9BACT</name>